<keyword evidence="1 3" id="KW-0378">Hydrolase</keyword>
<evidence type="ECO:0000256" key="1">
    <source>
        <dbReference type="ARBA" id="ARBA00022801"/>
    </source>
</evidence>
<dbReference type="GO" id="GO:0018763">
    <property type="term" value="F:hydroxydechloroatrazine ethylaminohydrolase activity"/>
    <property type="evidence" value="ECO:0007669"/>
    <property type="project" value="UniProtKB-EC"/>
</dbReference>
<comment type="caution">
    <text evidence="3">The sequence shown here is derived from an EMBL/GenBank/DDBJ whole genome shotgun (WGS) entry which is preliminary data.</text>
</comment>
<dbReference type="InterPro" id="IPR011059">
    <property type="entry name" value="Metal-dep_hydrolase_composite"/>
</dbReference>
<accession>A0A7C4YF47</accession>
<dbReference type="Pfam" id="PF01979">
    <property type="entry name" value="Amidohydro_1"/>
    <property type="match status" value="1"/>
</dbReference>
<sequence length="451" mass="51052">MIRLKNCSLIATFNRNMDEIKDSDIIIEGNKIKKIGKNLEIKGDYEEIDCSDAVVLPGMFNLHHHFTQILTRNIPEVQNAKLFEWLTFLYPLWEKIDEEMIYWASLCAMAELIKTGATTTVDHHYLYSRRVNKNIVGIQIEAAKRIGMRFNPIRGFMDKGKSKGGLPPDDVVQEKDEIIKDIIYTIENFHNEDELSMFKILIGPCSPFSVSEETMKETIKIACEYNVRMHTHLAETIDELEYCKNVYGKNPVELMEEIGFLGENVSFVHSIFFEDRDLKIIKDSKSNIVHCPTSNMRLGSGIARIKEMNDMGIRIGLGVDGSSSNDSSDMLGEVRNCLLLQRVKYGSDALGARDVLRFGTKEGAEILGYKRLGSIEEGNGADIIIIKMNKLQFAGALSDPISAIVFTGFNHQVDYSIINGEIVLREGNLVKVDEEEIVKKINDFSKKLYNA</sequence>
<dbReference type="InterPro" id="IPR050287">
    <property type="entry name" value="MTA/SAH_deaminase"/>
</dbReference>
<dbReference type="SUPFAM" id="SSF51556">
    <property type="entry name" value="Metallo-dependent hydrolases"/>
    <property type="match status" value="1"/>
</dbReference>
<dbReference type="SUPFAM" id="SSF51338">
    <property type="entry name" value="Composite domain of metallo-dependent hydrolases"/>
    <property type="match status" value="1"/>
</dbReference>
<feature type="domain" description="Amidohydrolase-related" evidence="2">
    <location>
        <begin position="54"/>
        <end position="423"/>
    </location>
</feature>
<proteinExistence type="predicted"/>
<protein>
    <submittedName>
        <fullName evidence="3">8-oxoguanine deaminase</fullName>
        <ecNumber evidence="3">3.5.4.43</ecNumber>
    </submittedName>
</protein>
<name>A0A7C4YF47_UNCW3</name>
<dbReference type="CDD" id="cd01298">
    <property type="entry name" value="ATZ_TRZ_like"/>
    <property type="match status" value="1"/>
</dbReference>
<evidence type="ECO:0000313" key="3">
    <source>
        <dbReference type="EMBL" id="HGW91325.1"/>
    </source>
</evidence>
<organism evidence="3">
    <name type="scientific">candidate division WOR-3 bacterium</name>
    <dbReference type="NCBI Taxonomy" id="2052148"/>
    <lineage>
        <taxon>Bacteria</taxon>
        <taxon>Bacteria division WOR-3</taxon>
    </lineage>
</organism>
<reference evidence="3" key="1">
    <citation type="journal article" date="2020" name="mSystems">
        <title>Genome- and Community-Level Interaction Insights into Carbon Utilization and Element Cycling Functions of Hydrothermarchaeota in Hydrothermal Sediment.</title>
        <authorList>
            <person name="Zhou Z."/>
            <person name="Liu Y."/>
            <person name="Xu W."/>
            <person name="Pan J."/>
            <person name="Luo Z.H."/>
            <person name="Li M."/>
        </authorList>
    </citation>
    <scope>NUCLEOTIDE SEQUENCE [LARGE SCALE GENOMIC DNA]</scope>
    <source>
        <strain evidence="3">SpSt-780</strain>
    </source>
</reference>
<dbReference type="Gene3D" id="2.30.40.10">
    <property type="entry name" value="Urease, subunit C, domain 1"/>
    <property type="match status" value="1"/>
</dbReference>
<dbReference type="EC" id="3.5.4.43" evidence="3"/>
<dbReference type="PANTHER" id="PTHR43794:SF11">
    <property type="entry name" value="AMIDOHYDROLASE-RELATED DOMAIN-CONTAINING PROTEIN"/>
    <property type="match status" value="1"/>
</dbReference>
<dbReference type="Gene3D" id="3.20.20.140">
    <property type="entry name" value="Metal-dependent hydrolases"/>
    <property type="match status" value="1"/>
</dbReference>
<evidence type="ECO:0000259" key="2">
    <source>
        <dbReference type="Pfam" id="PF01979"/>
    </source>
</evidence>
<dbReference type="InterPro" id="IPR006680">
    <property type="entry name" value="Amidohydro-rel"/>
</dbReference>
<dbReference type="EMBL" id="DTHG01000026">
    <property type="protein sequence ID" value="HGW91325.1"/>
    <property type="molecule type" value="Genomic_DNA"/>
</dbReference>
<dbReference type="PANTHER" id="PTHR43794">
    <property type="entry name" value="AMINOHYDROLASE SSNA-RELATED"/>
    <property type="match status" value="1"/>
</dbReference>
<gene>
    <name evidence="3" type="ORF">ENV67_02135</name>
</gene>
<dbReference type="InterPro" id="IPR032466">
    <property type="entry name" value="Metal_Hydrolase"/>
</dbReference>
<dbReference type="AlphaFoldDB" id="A0A7C4YF47"/>